<dbReference type="Proteomes" id="UP000258309">
    <property type="component" value="Unassembled WGS sequence"/>
</dbReference>
<keyword evidence="2" id="KW-0732">Signal</keyword>
<dbReference type="CDD" id="cd16013">
    <property type="entry name" value="AcpA"/>
    <property type="match status" value="1"/>
</dbReference>
<reference evidence="3 4" key="1">
    <citation type="submission" date="2018-05" db="EMBL/GenBank/DDBJ databases">
        <title>Draft genome sequence of Scytalidium lignicola DSM 105466, a ubiquitous saprotrophic fungus.</title>
        <authorList>
            <person name="Buettner E."/>
            <person name="Gebauer A.M."/>
            <person name="Hofrichter M."/>
            <person name="Liers C."/>
            <person name="Kellner H."/>
        </authorList>
    </citation>
    <scope>NUCLEOTIDE SEQUENCE [LARGE SCALE GENOMIC DNA]</scope>
    <source>
        <strain evidence="3 4">DSM 105466</strain>
    </source>
</reference>
<evidence type="ECO:0000256" key="1">
    <source>
        <dbReference type="ARBA" id="ARBA00022801"/>
    </source>
</evidence>
<dbReference type="OrthoDB" id="5135119at2759"/>
<evidence type="ECO:0000313" key="4">
    <source>
        <dbReference type="Proteomes" id="UP000258309"/>
    </source>
</evidence>
<dbReference type="PANTHER" id="PTHR31956">
    <property type="entry name" value="NON-SPECIFIC PHOSPHOLIPASE C4-RELATED"/>
    <property type="match status" value="1"/>
</dbReference>
<name>A0A3E2HSG9_SCYLI</name>
<dbReference type="Pfam" id="PF04185">
    <property type="entry name" value="Phosphoesterase"/>
    <property type="match status" value="1"/>
</dbReference>
<keyword evidence="1" id="KW-0378">Hydrolase</keyword>
<dbReference type="PANTHER" id="PTHR31956:SF1">
    <property type="entry name" value="NON-SPECIFIC PHOSPHOLIPASE C1"/>
    <property type="match status" value="1"/>
</dbReference>
<proteinExistence type="predicted"/>
<dbReference type="GO" id="GO:0042578">
    <property type="term" value="F:phosphoric ester hydrolase activity"/>
    <property type="evidence" value="ECO:0007669"/>
    <property type="project" value="UniProtKB-ARBA"/>
</dbReference>
<dbReference type="OMA" id="NISWANY"/>
<organism evidence="3 4">
    <name type="scientific">Scytalidium lignicola</name>
    <name type="common">Hyphomycete</name>
    <dbReference type="NCBI Taxonomy" id="5539"/>
    <lineage>
        <taxon>Eukaryota</taxon>
        <taxon>Fungi</taxon>
        <taxon>Dikarya</taxon>
        <taxon>Ascomycota</taxon>
        <taxon>Pezizomycotina</taxon>
        <taxon>Leotiomycetes</taxon>
        <taxon>Leotiomycetes incertae sedis</taxon>
        <taxon>Scytalidium</taxon>
    </lineage>
</organism>
<feature type="signal peptide" evidence="2">
    <location>
        <begin position="1"/>
        <end position="18"/>
    </location>
</feature>
<feature type="chain" id="PRO_5017672182" description="Phospholipase C" evidence="2">
    <location>
        <begin position="19"/>
        <end position="496"/>
    </location>
</feature>
<dbReference type="AlphaFoldDB" id="A0A3E2HSG9"/>
<gene>
    <name evidence="3" type="ORF">B7463_g113</name>
</gene>
<dbReference type="EMBL" id="NCSJ02000001">
    <property type="protein sequence ID" value="RFU36318.1"/>
    <property type="molecule type" value="Genomic_DNA"/>
</dbReference>
<comment type="caution">
    <text evidence="3">The sequence shown here is derived from an EMBL/GenBank/DDBJ whole genome shotgun (WGS) entry which is preliminary data.</text>
</comment>
<evidence type="ECO:0000313" key="3">
    <source>
        <dbReference type="EMBL" id="RFU36318.1"/>
    </source>
</evidence>
<dbReference type="InterPro" id="IPR007312">
    <property type="entry name" value="Phosphoesterase"/>
</dbReference>
<evidence type="ECO:0000256" key="2">
    <source>
        <dbReference type="SAM" id="SignalP"/>
    </source>
</evidence>
<dbReference type="STRING" id="5539.A0A3E2HSG9"/>
<keyword evidence="4" id="KW-1185">Reference proteome</keyword>
<dbReference type="InterPro" id="IPR017850">
    <property type="entry name" value="Alkaline_phosphatase_core_sf"/>
</dbReference>
<feature type="non-terminal residue" evidence="3">
    <location>
        <position position="1"/>
    </location>
</feature>
<dbReference type="GO" id="GO:0009395">
    <property type="term" value="P:phospholipid catabolic process"/>
    <property type="evidence" value="ECO:0007669"/>
    <property type="project" value="TreeGrafter"/>
</dbReference>
<protein>
    <recommendedName>
        <fullName evidence="5">Phospholipase C</fullName>
    </recommendedName>
</protein>
<evidence type="ECO:0008006" key="5">
    <source>
        <dbReference type="Google" id="ProtNLM"/>
    </source>
</evidence>
<sequence>MQILSSILCLGLATIVAGFPASDVSNVHLDPSIVEALEVLGKTPNQLRQPGSVPNPGHKPGTDLLPGIDHIVMLMMENHSFDNIWGTLDRPDIDGFDINHKTGKPVATVAQKYTNGSTQDLYPMPKTCQPTSNGPTQNWLSSHTQYNNGSMDGWVVGGGEKPIAMGYFTEDQLPFTHALGKTFPIGDRFFCSLLGQTWPNRMYLIGATSMGMVATGQNITGLLPPRGTIFNMFDDYNISWANYVAGYPETTSTPDLFTISDLETLAKHGKPFDQFYADTAAGTLPQFSLLDENYTVQSQENPQNIVAGEAMISDVVHALSASPLWSKTLLIINYDEHGGYYDHVPPPVALAPDTIQPIVPAGEFEYEGYRRYGFRVPAMVISPWSKKNHVSHMVYDHTSILALLETKWNLPAMTMRDANANNMLDFIDLEALAKKKMNFPDVNKLGLGRPGNTTENLACSATEDAGVIPPVGTVHAPSNGGKPGKSCIWLLVWICL</sequence>
<dbReference type="Gene3D" id="3.40.720.10">
    <property type="entry name" value="Alkaline Phosphatase, subunit A"/>
    <property type="match status" value="2"/>
</dbReference>
<feature type="non-terminal residue" evidence="3">
    <location>
        <position position="496"/>
    </location>
</feature>
<accession>A0A3E2HSG9</accession>